<reference evidence="1 2" key="1">
    <citation type="journal article" date="2022" name="Front. Microbiol.">
        <title>High genomic differentiation and limited gene flow indicate recent cryptic speciation within the genus Laspinema (cyanobacteria).</title>
        <authorList>
            <person name="Stanojkovic A."/>
            <person name="Skoupy S."/>
            <person name="Skaloud P."/>
            <person name="Dvorak P."/>
        </authorList>
    </citation>
    <scope>NUCLEOTIDE SEQUENCE [LARGE SCALE GENOMIC DNA]</scope>
    <source>
        <strain evidence="1 2">D3b</strain>
    </source>
</reference>
<sequence>MYDGEILDLTGVGVNELDLPLNGRSRAGEYQFWVNLRRECDRDRTPFC</sequence>
<evidence type="ECO:0000313" key="2">
    <source>
        <dbReference type="Proteomes" id="UP001525961"/>
    </source>
</evidence>
<comment type="caution">
    <text evidence="1">The sequence shown here is derived from an EMBL/GenBank/DDBJ whole genome shotgun (WGS) entry which is preliminary data.</text>
</comment>
<dbReference type="RefSeq" id="WP_261197136.1">
    <property type="nucleotide sequence ID" value="NZ_JAMXFA010000023.1"/>
</dbReference>
<protein>
    <submittedName>
        <fullName evidence="1">Uncharacterized protein</fullName>
    </submittedName>
</protein>
<proteinExistence type="predicted"/>
<dbReference type="Proteomes" id="UP001525961">
    <property type="component" value="Unassembled WGS sequence"/>
</dbReference>
<keyword evidence="2" id="KW-1185">Reference proteome</keyword>
<dbReference type="EMBL" id="JAMXFA010000023">
    <property type="protein sequence ID" value="MCT7979426.1"/>
    <property type="molecule type" value="Genomic_DNA"/>
</dbReference>
<evidence type="ECO:0000313" key="1">
    <source>
        <dbReference type="EMBL" id="MCT7979426.1"/>
    </source>
</evidence>
<organism evidence="1 2">
    <name type="scientific">Laspinema olomoucense D3b</name>
    <dbReference type="NCBI Taxonomy" id="2953688"/>
    <lineage>
        <taxon>Bacteria</taxon>
        <taxon>Bacillati</taxon>
        <taxon>Cyanobacteriota</taxon>
        <taxon>Cyanophyceae</taxon>
        <taxon>Oscillatoriophycideae</taxon>
        <taxon>Oscillatoriales</taxon>
        <taxon>Laspinemataceae</taxon>
        <taxon>Laspinema</taxon>
        <taxon>Laspinema olomoucense</taxon>
    </lineage>
</organism>
<name>A0ABT2NAD5_9CYAN</name>
<gene>
    <name evidence="1" type="ORF">NG792_17060</name>
</gene>
<accession>A0ABT2NAD5</accession>